<proteinExistence type="predicted"/>
<dbReference type="Pfam" id="PF13173">
    <property type="entry name" value="AAA_14"/>
    <property type="match status" value="1"/>
</dbReference>
<evidence type="ECO:0000259" key="1">
    <source>
        <dbReference type="Pfam" id="PF13173"/>
    </source>
</evidence>
<dbReference type="InterPro" id="IPR027417">
    <property type="entry name" value="P-loop_NTPase"/>
</dbReference>
<dbReference type="SUPFAM" id="SSF52540">
    <property type="entry name" value="P-loop containing nucleoside triphosphate hydrolases"/>
    <property type="match status" value="1"/>
</dbReference>
<evidence type="ECO:0000313" key="3">
    <source>
        <dbReference type="EMBL" id="SNV75669.1"/>
    </source>
</evidence>
<accession>A0A239ZXG8</accession>
<dbReference type="Pfam" id="PF13635">
    <property type="entry name" value="DUF4143"/>
    <property type="match status" value="1"/>
</dbReference>
<dbReference type="EMBL" id="LT906470">
    <property type="protein sequence ID" value="SNV75669.1"/>
    <property type="molecule type" value="Genomic_DNA"/>
</dbReference>
<reference evidence="3 4" key="1">
    <citation type="submission" date="2017-06" db="EMBL/GenBank/DDBJ databases">
        <authorList>
            <consortium name="Pathogen Informatics"/>
        </authorList>
    </citation>
    <scope>NUCLEOTIDE SEQUENCE [LARGE SCALE GENOMIC DNA]</scope>
    <source>
        <strain evidence="3 4">NCTC12018</strain>
    </source>
</reference>
<evidence type="ECO:0008006" key="5">
    <source>
        <dbReference type="Google" id="ProtNLM"/>
    </source>
</evidence>
<dbReference type="Proteomes" id="UP000214973">
    <property type="component" value="Chromosome 1"/>
</dbReference>
<feature type="domain" description="AAA" evidence="1">
    <location>
        <begin position="22"/>
        <end position="150"/>
    </location>
</feature>
<sequence length="405" mass="47461">MSLISRPHYLDFLRRHRDRPIIKVVSGIRRCGKSTLFKLFQDELLSDGVTAEQIIDINFELIEYDNLRDYRALYEYINERIIPNTRMYIFLDEIQHVSQFERVVDNFFIQDNIDIYITGSNAYFMSSDMATLLTGRYVQIEMMPLSYEEYVDAYSESGLSRMALYKKYVSEGSFPGLLHMSDDWQGRQDYLQGLFNTVILKDIVDRLKIADIKLLESIVRYILANIGSLINPTKIANSLTSAGRKVDNKTVERYLRGLEDSLLLYEVERFDVRGKELLRLRPKYYVVDTAFKQFLLPEVDRDTGHILENIVYLELRRRGYNVYVGQLAKGEVDFVAQKPGGILEYYQVSETVLDPNTRERELAPLEAIRDQYLKYLLTMDEIYKTNNYNGIQQYNVLDWLLGESL</sequence>
<dbReference type="InterPro" id="IPR025420">
    <property type="entry name" value="DUF4143"/>
</dbReference>
<dbReference type="RefSeq" id="WP_095066610.1">
    <property type="nucleotide sequence ID" value="NZ_LT906470.1"/>
</dbReference>
<dbReference type="KEGG" id="vrm:44547418_01835"/>
<dbReference type="PANTHER" id="PTHR33295:SF20">
    <property type="entry name" value="ATPASE"/>
    <property type="match status" value="1"/>
</dbReference>
<feature type="domain" description="DUF4143" evidence="2">
    <location>
        <begin position="201"/>
        <end position="343"/>
    </location>
</feature>
<protein>
    <recommendedName>
        <fullName evidence="5">Archaeal ATPase</fullName>
    </recommendedName>
</protein>
<organism evidence="3 4">
    <name type="scientific">Veillonella rodentium</name>
    <dbReference type="NCBI Taxonomy" id="248315"/>
    <lineage>
        <taxon>Bacteria</taxon>
        <taxon>Bacillati</taxon>
        <taxon>Bacillota</taxon>
        <taxon>Negativicutes</taxon>
        <taxon>Veillonellales</taxon>
        <taxon>Veillonellaceae</taxon>
        <taxon>Veillonella</taxon>
    </lineage>
</organism>
<dbReference type="PANTHER" id="PTHR33295">
    <property type="entry name" value="ATPASE"/>
    <property type="match status" value="1"/>
</dbReference>
<keyword evidence="4" id="KW-1185">Reference proteome</keyword>
<dbReference type="AlphaFoldDB" id="A0A239ZXG8"/>
<name>A0A239ZXG8_9FIRM</name>
<evidence type="ECO:0000313" key="4">
    <source>
        <dbReference type="Proteomes" id="UP000214973"/>
    </source>
</evidence>
<evidence type="ECO:0000259" key="2">
    <source>
        <dbReference type="Pfam" id="PF13635"/>
    </source>
</evidence>
<dbReference type="InterPro" id="IPR041682">
    <property type="entry name" value="AAA_14"/>
</dbReference>
<gene>
    <name evidence="3" type="ORF">SAMEA44547418_01835</name>
</gene>